<dbReference type="GO" id="GO:0003700">
    <property type="term" value="F:DNA-binding transcription factor activity"/>
    <property type="evidence" value="ECO:0007669"/>
    <property type="project" value="InterPro"/>
</dbReference>
<evidence type="ECO:0000313" key="9">
    <source>
        <dbReference type="Proteomes" id="UP000195814"/>
    </source>
</evidence>
<dbReference type="InterPro" id="IPR036390">
    <property type="entry name" value="WH_DNA-bd_sf"/>
</dbReference>
<dbReference type="Pfam" id="PF00126">
    <property type="entry name" value="HTH_1"/>
    <property type="match status" value="1"/>
</dbReference>
<evidence type="ECO:0000256" key="2">
    <source>
        <dbReference type="ARBA" id="ARBA00023015"/>
    </source>
</evidence>
<dbReference type="InterPro" id="IPR005119">
    <property type="entry name" value="LysR_subst-bd"/>
</dbReference>
<dbReference type="EMBL" id="CP015579">
    <property type="protein sequence ID" value="ARU94023.1"/>
    <property type="molecule type" value="Genomic_DNA"/>
</dbReference>
<dbReference type="Gene3D" id="1.10.10.10">
    <property type="entry name" value="Winged helix-like DNA-binding domain superfamily/Winged helix DNA-binding domain"/>
    <property type="match status" value="1"/>
</dbReference>
<feature type="domain" description="HTH lysR-type" evidence="5">
    <location>
        <begin position="4"/>
        <end position="61"/>
    </location>
</feature>
<evidence type="ECO:0000256" key="3">
    <source>
        <dbReference type="ARBA" id="ARBA00023125"/>
    </source>
</evidence>
<evidence type="ECO:0000313" key="6">
    <source>
        <dbReference type="EMBL" id="ARU94023.1"/>
    </source>
</evidence>
<dbReference type="Gene3D" id="3.40.190.290">
    <property type="match status" value="1"/>
</dbReference>
<sequence>MQRTTLEQWAILDCVVATGSFARAALQLHRSQSSVSYNLSQLQEQLGVTLLVADGRRSVLTTAGSALLLQMRPLLKAFGYVEALAATMHDGQRTQLNMVVDAICPRGLLYRALNQFRERWPHLQIQLTEILEGSTQEITAFNDADIQIVTARQNLTGRGEWLMNVDFIAVARYDHPLFANTEPLTEALLSRWPRIQIADGQQAAATAGHAWNFSTVDAAAGAIIAGLGYGWLPRTHIGKQLAEGELKPLPLSHGAHRMTPLHVILRQDLAPPDEPVSFLLSALKQTLPDEQQGIDETL</sequence>
<accession>A0A1Y0L7N0</accession>
<evidence type="ECO:0000313" key="8">
    <source>
        <dbReference type="Proteomes" id="UP000195729"/>
    </source>
</evidence>
<dbReference type="OrthoDB" id="6988449at2"/>
<dbReference type="SUPFAM" id="SSF46785">
    <property type="entry name" value="Winged helix' DNA-binding domain"/>
    <property type="match status" value="1"/>
</dbReference>
<dbReference type="PROSITE" id="PS50931">
    <property type="entry name" value="HTH_LYSR"/>
    <property type="match status" value="1"/>
</dbReference>
<dbReference type="SUPFAM" id="SSF53850">
    <property type="entry name" value="Periplasmic binding protein-like II"/>
    <property type="match status" value="1"/>
</dbReference>
<dbReference type="Proteomes" id="UP000195729">
    <property type="component" value="Chromosome"/>
</dbReference>
<organism evidence="6 9">
    <name type="scientific">Tatumella citrea</name>
    <name type="common">Pantoea citrea</name>
    <dbReference type="NCBI Taxonomy" id="53336"/>
    <lineage>
        <taxon>Bacteria</taxon>
        <taxon>Pseudomonadati</taxon>
        <taxon>Pseudomonadota</taxon>
        <taxon>Gammaproteobacteria</taxon>
        <taxon>Enterobacterales</taxon>
        <taxon>Erwiniaceae</taxon>
        <taxon>Tatumella</taxon>
    </lineage>
</organism>
<dbReference type="InterPro" id="IPR000847">
    <property type="entry name" value="LysR_HTH_N"/>
</dbReference>
<dbReference type="RefSeq" id="WP_087488387.1">
    <property type="nucleotide sequence ID" value="NZ_CP015579.1"/>
</dbReference>
<evidence type="ECO:0000313" key="7">
    <source>
        <dbReference type="EMBL" id="ARU98061.1"/>
    </source>
</evidence>
<dbReference type="InterPro" id="IPR036388">
    <property type="entry name" value="WH-like_DNA-bd_sf"/>
</dbReference>
<dbReference type="Pfam" id="PF03466">
    <property type="entry name" value="LysR_substrate"/>
    <property type="match status" value="1"/>
</dbReference>
<reference evidence="8 9" key="1">
    <citation type="submission" date="2016-05" db="EMBL/GenBank/DDBJ databases">
        <title>Complete genome sequence of two 2,5-diketo-D-glunonic acid producing strain Tatumella citrea.</title>
        <authorList>
            <person name="Duan C."/>
            <person name="Yang J."/>
            <person name="Yang S."/>
        </authorList>
    </citation>
    <scope>NUCLEOTIDE SEQUENCE [LARGE SCALE GENOMIC DNA]</scope>
    <source>
        <strain evidence="7 8">ATCC 39140</strain>
        <strain evidence="6 9">DSM 13699</strain>
    </source>
</reference>
<dbReference type="PANTHER" id="PTHR30126">
    <property type="entry name" value="HTH-TYPE TRANSCRIPTIONAL REGULATOR"/>
    <property type="match status" value="1"/>
</dbReference>
<evidence type="ECO:0000259" key="5">
    <source>
        <dbReference type="PROSITE" id="PS50931"/>
    </source>
</evidence>
<evidence type="ECO:0000256" key="4">
    <source>
        <dbReference type="ARBA" id="ARBA00023163"/>
    </source>
</evidence>
<dbReference type="EMBL" id="CP015581">
    <property type="protein sequence ID" value="ARU98061.1"/>
    <property type="molecule type" value="Genomic_DNA"/>
</dbReference>
<proteinExistence type="inferred from homology"/>
<keyword evidence="2" id="KW-0805">Transcription regulation</keyword>
<comment type="similarity">
    <text evidence="1">Belongs to the LysR transcriptional regulatory family.</text>
</comment>
<evidence type="ECO:0000256" key="1">
    <source>
        <dbReference type="ARBA" id="ARBA00009437"/>
    </source>
</evidence>
<dbReference type="GO" id="GO:0000976">
    <property type="term" value="F:transcription cis-regulatory region binding"/>
    <property type="evidence" value="ECO:0007669"/>
    <property type="project" value="TreeGrafter"/>
</dbReference>
<keyword evidence="3" id="KW-0238">DNA-binding</keyword>
<keyword evidence="4" id="KW-0804">Transcription</keyword>
<dbReference type="PANTHER" id="PTHR30126:SF88">
    <property type="entry name" value="TRANSCRIPTIONAL REGULATOR-RELATED"/>
    <property type="match status" value="1"/>
</dbReference>
<dbReference type="KEGG" id="tci:A7K98_09700"/>
<protein>
    <submittedName>
        <fullName evidence="6">LysR family transcriptional regulator</fullName>
    </submittedName>
</protein>
<gene>
    <name evidence="6" type="ORF">A7K98_09700</name>
    <name evidence="7" type="ORF">A7K99_09700</name>
</gene>
<keyword evidence="8" id="KW-1185">Reference proteome</keyword>
<dbReference type="Proteomes" id="UP000195814">
    <property type="component" value="Chromosome"/>
</dbReference>
<dbReference type="AlphaFoldDB" id="A0A1Y0L7N0"/>
<name>A0A1Y0L7N0_TATCI</name>